<evidence type="ECO:0000256" key="3">
    <source>
        <dbReference type="ARBA" id="ARBA00022692"/>
    </source>
</evidence>
<proteinExistence type="inferred from homology"/>
<keyword evidence="4 7" id="KW-1133">Transmembrane helix</keyword>
<dbReference type="AlphaFoldDB" id="A0A1H0K189"/>
<evidence type="ECO:0000313" key="10">
    <source>
        <dbReference type="EMBL" id="SDO49755.1"/>
    </source>
</evidence>
<evidence type="ECO:0000256" key="7">
    <source>
        <dbReference type="SAM" id="Phobius"/>
    </source>
</evidence>
<comment type="similarity">
    <text evidence="6">Belongs to the ABC-4 integral membrane protein family.</text>
</comment>
<dbReference type="STRING" id="198616.SAMN05216193_1125"/>
<dbReference type="RefSeq" id="WP_084311760.1">
    <property type="nucleotide sequence ID" value="NZ_FNIJ01000012.1"/>
</dbReference>
<sequence>MRAVDAAAFCLGALRGHRSRSLMLLLAVAIGVVAVSLLTGLGEGARSYVLGEFSQLGRNTLIILPGRKETVGGMPPITGLAPHDLTLQDAQAIARLPPVLRVAPLQAGQLEVSVGNRNREAFTLGTSHEFFAIRQLAVSQGQPLPVLDFRQAQAVCVIGATLRRELFGTRPALGEWLRAGDRRFRVIGILAERGESLGMDIGEMLIIPVASAQALFNREGLFRVFAEVRGPTLLDGARRQIIATIAARHDGKDDVTLIGQDSMLAAFDDILAALTLALAGIAAVSLLVAGILIMNVTWISVSQRTAEIGLLKAIGASATQVRLLFLGEAVLLTLAGALGGLALGEALLWLGRQLWDFPLQAPLWARLSALLLALATALLFAWLPASRAAAMEPVDALRPPGARG</sequence>
<organism evidence="10 11">
    <name type="scientific">Pseudomonas jinjuensis</name>
    <dbReference type="NCBI Taxonomy" id="198616"/>
    <lineage>
        <taxon>Bacteria</taxon>
        <taxon>Pseudomonadati</taxon>
        <taxon>Pseudomonadota</taxon>
        <taxon>Gammaproteobacteria</taxon>
        <taxon>Pseudomonadales</taxon>
        <taxon>Pseudomonadaceae</taxon>
        <taxon>Pseudomonas</taxon>
    </lineage>
</organism>
<keyword evidence="2" id="KW-1003">Cell membrane</keyword>
<dbReference type="OrthoDB" id="9802264at2"/>
<dbReference type="InterPro" id="IPR025857">
    <property type="entry name" value="MacB_PCD"/>
</dbReference>
<protein>
    <submittedName>
        <fullName evidence="10">Putative ABC transport system permease protein</fullName>
    </submittedName>
</protein>
<dbReference type="Proteomes" id="UP000242957">
    <property type="component" value="Unassembled WGS sequence"/>
</dbReference>
<feature type="domain" description="MacB-like periplasmic core" evidence="9">
    <location>
        <begin position="21"/>
        <end position="242"/>
    </location>
</feature>
<dbReference type="Pfam" id="PF02687">
    <property type="entry name" value="FtsX"/>
    <property type="match status" value="1"/>
</dbReference>
<keyword evidence="11" id="KW-1185">Reference proteome</keyword>
<evidence type="ECO:0000313" key="11">
    <source>
        <dbReference type="Proteomes" id="UP000242957"/>
    </source>
</evidence>
<evidence type="ECO:0000256" key="4">
    <source>
        <dbReference type="ARBA" id="ARBA00022989"/>
    </source>
</evidence>
<reference evidence="11" key="1">
    <citation type="submission" date="2016-10" db="EMBL/GenBank/DDBJ databases">
        <authorList>
            <person name="Varghese N."/>
            <person name="Submissions S."/>
        </authorList>
    </citation>
    <scope>NUCLEOTIDE SEQUENCE [LARGE SCALE GENOMIC DNA]</scope>
    <source>
        <strain evidence="11">JCM 21621</strain>
    </source>
</reference>
<evidence type="ECO:0000259" key="8">
    <source>
        <dbReference type="Pfam" id="PF02687"/>
    </source>
</evidence>
<dbReference type="EMBL" id="FNIJ01000012">
    <property type="protein sequence ID" value="SDO49755.1"/>
    <property type="molecule type" value="Genomic_DNA"/>
</dbReference>
<dbReference type="GO" id="GO:0022857">
    <property type="term" value="F:transmembrane transporter activity"/>
    <property type="evidence" value="ECO:0007669"/>
    <property type="project" value="TreeGrafter"/>
</dbReference>
<evidence type="ECO:0000259" key="9">
    <source>
        <dbReference type="Pfam" id="PF12704"/>
    </source>
</evidence>
<dbReference type="PANTHER" id="PTHR30572:SF4">
    <property type="entry name" value="ABC TRANSPORTER PERMEASE YTRF"/>
    <property type="match status" value="1"/>
</dbReference>
<evidence type="ECO:0000256" key="6">
    <source>
        <dbReference type="ARBA" id="ARBA00038076"/>
    </source>
</evidence>
<evidence type="ECO:0000256" key="2">
    <source>
        <dbReference type="ARBA" id="ARBA00022475"/>
    </source>
</evidence>
<evidence type="ECO:0000256" key="5">
    <source>
        <dbReference type="ARBA" id="ARBA00023136"/>
    </source>
</evidence>
<evidence type="ECO:0000256" key="1">
    <source>
        <dbReference type="ARBA" id="ARBA00004651"/>
    </source>
</evidence>
<feature type="transmembrane region" description="Helical" evidence="7">
    <location>
        <begin position="270"/>
        <end position="301"/>
    </location>
</feature>
<feature type="transmembrane region" description="Helical" evidence="7">
    <location>
        <begin position="21"/>
        <end position="41"/>
    </location>
</feature>
<dbReference type="PANTHER" id="PTHR30572">
    <property type="entry name" value="MEMBRANE COMPONENT OF TRANSPORTER-RELATED"/>
    <property type="match status" value="1"/>
</dbReference>
<name>A0A1H0K189_9PSED</name>
<comment type="subcellular location">
    <subcellularLocation>
        <location evidence="1">Cell membrane</location>
        <topology evidence="1">Multi-pass membrane protein</topology>
    </subcellularLocation>
</comment>
<dbReference type="InterPro" id="IPR050250">
    <property type="entry name" value="Macrolide_Exporter_MacB"/>
</dbReference>
<dbReference type="Pfam" id="PF12704">
    <property type="entry name" value="MacB_PCD"/>
    <property type="match status" value="1"/>
</dbReference>
<keyword evidence="3 7" id="KW-0812">Transmembrane</keyword>
<feature type="transmembrane region" description="Helical" evidence="7">
    <location>
        <begin position="363"/>
        <end position="383"/>
    </location>
</feature>
<dbReference type="GO" id="GO:0005886">
    <property type="term" value="C:plasma membrane"/>
    <property type="evidence" value="ECO:0007669"/>
    <property type="project" value="UniProtKB-SubCell"/>
</dbReference>
<dbReference type="InterPro" id="IPR003838">
    <property type="entry name" value="ABC3_permease_C"/>
</dbReference>
<keyword evidence="5 7" id="KW-0472">Membrane</keyword>
<feature type="transmembrane region" description="Helical" evidence="7">
    <location>
        <begin position="321"/>
        <end position="343"/>
    </location>
</feature>
<gene>
    <name evidence="10" type="ORF">SAMN05216193_1125</name>
</gene>
<feature type="domain" description="ABC3 transporter permease C-terminal" evidence="8">
    <location>
        <begin position="281"/>
        <end position="393"/>
    </location>
</feature>
<accession>A0A1H0K189</accession>